<comment type="caution">
    <text evidence="5">The sequence shown here is derived from an EMBL/GenBank/DDBJ whole genome shotgun (WGS) entry which is preliminary data.</text>
</comment>
<dbReference type="SUPFAM" id="SSF46894">
    <property type="entry name" value="C-terminal effector domain of the bipartite response regulators"/>
    <property type="match status" value="1"/>
</dbReference>
<dbReference type="InterPro" id="IPR036388">
    <property type="entry name" value="WH-like_DNA-bd_sf"/>
</dbReference>
<dbReference type="Gene3D" id="1.10.10.10">
    <property type="entry name" value="Winged helix-like DNA-binding domain superfamily/Winged helix DNA-binding domain"/>
    <property type="match status" value="1"/>
</dbReference>
<evidence type="ECO:0000256" key="2">
    <source>
        <dbReference type="ARBA" id="ARBA00023125"/>
    </source>
</evidence>
<name>A0ABV9RQI7_9PSEU</name>
<keyword evidence="6" id="KW-1185">Reference proteome</keyword>
<dbReference type="Gene3D" id="1.25.40.10">
    <property type="entry name" value="Tetratricopeptide repeat domain"/>
    <property type="match status" value="2"/>
</dbReference>
<evidence type="ECO:0000313" key="6">
    <source>
        <dbReference type="Proteomes" id="UP001595909"/>
    </source>
</evidence>
<dbReference type="PROSITE" id="PS00622">
    <property type="entry name" value="HTH_LUXR_1"/>
    <property type="match status" value="1"/>
</dbReference>
<evidence type="ECO:0000256" key="3">
    <source>
        <dbReference type="ARBA" id="ARBA00023163"/>
    </source>
</evidence>
<dbReference type="Proteomes" id="UP001595909">
    <property type="component" value="Unassembled WGS sequence"/>
</dbReference>
<dbReference type="Pfam" id="PF00196">
    <property type="entry name" value="GerE"/>
    <property type="match status" value="1"/>
</dbReference>
<dbReference type="SMART" id="SM00421">
    <property type="entry name" value="HTH_LUXR"/>
    <property type="match status" value="1"/>
</dbReference>
<accession>A0ABV9RQI7</accession>
<proteinExistence type="predicted"/>
<keyword evidence="2" id="KW-0238">DNA-binding</keyword>
<dbReference type="RefSeq" id="WP_274187114.1">
    <property type="nucleotide sequence ID" value="NZ_BAABHN010000049.1"/>
</dbReference>
<sequence length="557" mass="58887">MNGGARGGPTSRALDRGRESFGRRRWEDAWAELSHADDEGGLGTADLERLAVAAYLTGRDGECDALRERGHRECLERGEDVAAARCAFWLGFGLLLRGEEIRAGGWLGRARRLLDEGGHDCPERGYLLVPVAIAQLGAGDPAAAHATYERVGELGERFGDPDLCAFGRLGLGEAQAAAGRFSEAAALFDEVMVAATADELSPVVAGIAYCAVIEACQEILDLRRARAWTSALTQWCAAQPDLVPFRGQCLVHRAEILLLQGAWPEAAAAAGQACERLAAPSDRTDTEASGHPAVGGAYYQVAELHRLHGLVAEAEAAYRECSRWGRQPQPGLALLRLAQGRGDVAAAALRRALAEAPAPDRPALLAALVEVLLATGDTPAARAAADELAALAARSDAELLRATAAQTSGAVLRAEGRPVEALATLRAAWRGWHQLDVPHRAARVRVLLAMACRDLGDDDAAEMELDAARRVFAALGAAPDLARVAVLTRAADPVGGLTEREVQVLRLVATGRTNRVVAADLVLSEKTVARHLANIFTKVGVSSRAAATAYAYEHGLV</sequence>
<feature type="domain" description="HTH luxR-type" evidence="4">
    <location>
        <begin position="490"/>
        <end position="555"/>
    </location>
</feature>
<organism evidence="5 6">
    <name type="scientific">Actinomycetospora chibensis</name>
    <dbReference type="NCBI Taxonomy" id="663606"/>
    <lineage>
        <taxon>Bacteria</taxon>
        <taxon>Bacillati</taxon>
        <taxon>Actinomycetota</taxon>
        <taxon>Actinomycetes</taxon>
        <taxon>Pseudonocardiales</taxon>
        <taxon>Pseudonocardiaceae</taxon>
        <taxon>Actinomycetospora</taxon>
    </lineage>
</organism>
<evidence type="ECO:0000256" key="1">
    <source>
        <dbReference type="ARBA" id="ARBA00023015"/>
    </source>
</evidence>
<evidence type="ECO:0000259" key="4">
    <source>
        <dbReference type="PROSITE" id="PS50043"/>
    </source>
</evidence>
<protein>
    <submittedName>
        <fullName evidence="5">LuxR C-terminal-related transcriptional regulator</fullName>
    </submittedName>
</protein>
<dbReference type="EMBL" id="JBHSIM010000049">
    <property type="protein sequence ID" value="MFC4835412.1"/>
    <property type="molecule type" value="Genomic_DNA"/>
</dbReference>
<dbReference type="InterPro" id="IPR011990">
    <property type="entry name" value="TPR-like_helical_dom_sf"/>
</dbReference>
<dbReference type="CDD" id="cd06170">
    <property type="entry name" value="LuxR_C_like"/>
    <property type="match status" value="1"/>
</dbReference>
<gene>
    <name evidence="5" type="ORF">ACFPEL_23580</name>
</gene>
<reference evidence="6" key="1">
    <citation type="journal article" date="2019" name="Int. J. Syst. Evol. Microbiol.">
        <title>The Global Catalogue of Microorganisms (GCM) 10K type strain sequencing project: providing services to taxonomists for standard genome sequencing and annotation.</title>
        <authorList>
            <consortium name="The Broad Institute Genomics Platform"/>
            <consortium name="The Broad Institute Genome Sequencing Center for Infectious Disease"/>
            <person name="Wu L."/>
            <person name="Ma J."/>
        </authorList>
    </citation>
    <scope>NUCLEOTIDE SEQUENCE [LARGE SCALE GENOMIC DNA]</scope>
    <source>
        <strain evidence="6">CCUG 50347</strain>
    </source>
</reference>
<dbReference type="InterPro" id="IPR016032">
    <property type="entry name" value="Sig_transdc_resp-reg_C-effctor"/>
</dbReference>
<dbReference type="PANTHER" id="PTHR44688:SF16">
    <property type="entry name" value="DNA-BINDING TRANSCRIPTIONAL ACTIVATOR DEVR_DOSR"/>
    <property type="match status" value="1"/>
</dbReference>
<dbReference type="PROSITE" id="PS50043">
    <property type="entry name" value="HTH_LUXR_2"/>
    <property type="match status" value="1"/>
</dbReference>
<dbReference type="PRINTS" id="PR00038">
    <property type="entry name" value="HTHLUXR"/>
</dbReference>
<dbReference type="PANTHER" id="PTHR44688">
    <property type="entry name" value="DNA-BINDING TRANSCRIPTIONAL ACTIVATOR DEVR_DOSR"/>
    <property type="match status" value="1"/>
</dbReference>
<keyword evidence="1" id="KW-0805">Transcription regulation</keyword>
<dbReference type="InterPro" id="IPR000792">
    <property type="entry name" value="Tscrpt_reg_LuxR_C"/>
</dbReference>
<keyword evidence="3" id="KW-0804">Transcription</keyword>
<evidence type="ECO:0000313" key="5">
    <source>
        <dbReference type="EMBL" id="MFC4835412.1"/>
    </source>
</evidence>
<dbReference type="SUPFAM" id="SSF48452">
    <property type="entry name" value="TPR-like"/>
    <property type="match status" value="2"/>
</dbReference>